<proteinExistence type="inferred from homology"/>
<gene>
    <name evidence="6" type="ORF">AMP9_3310</name>
</gene>
<dbReference type="Gene3D" id="3.40.190.10">
    <property type="entry name" value="Periplasmic binding protein-like II"/>
    <property type="match status" value="2"/>
</dbReference>
<feature type="domain" description="HTH lysR-type" evidence="5">
    <location>
        <begin position="18"/>
        <end position="75"/>
    </location>
</feature>
<name>A0A484P0R3_9ZZZZ</name>
<accession>A0A484P0R3</accession>
<dbReference type="PROSITE" id="PS50931">
    <property type="entry name" value="HTH_LYSR"/>
    <property type="match status" value="1"/>
</dbReference>
<keyword evidence="4" id="KW-0804">Transcription</keyword>
<evidence type="ECO:0000256" key="2">
    <source>
        <dbReference type="ARBA" id="ARBA00023015"/>
    </source>
</evidence>
<dbReference type="Pfam" id="PF00126">
    <property type="entry name" value="HTH_1"/>
    <property type="match status" value="1"/>
</dbReference>
<keyword evidence="2" id="KW-0805">Transcription regulation</keyword>
<dbReference type="EMBL" id="CAADHY010000014">
    <property type="protein sequence ID" value="VFR19664.1"/>
    <property type="molecule type" value="Genomic_DNA"/>
</dbReference>
<dbReference type="InterPro" id="IPR036388">
    <property type="entry name" value="WH-like_DNA-bd_sf"/>
</dbReference>
<dbReference type="PANTHER" id="PTHR30419:SF8">
    <property type="entry name" value="NITROGEN ASSIMILATION TRANSCRIPTIONAL ACTIVATOR-RELATED"/>
    <property type="match status" value="1"/>
</dbReference>
<evidence type="ECO:0000259" key="5">
    <source>
        <dbReference type="PROSITE" id="PS50931"/>
    </source>
</evidence>
<dbReference type="GO" id="GO:0005829">
    <property type="term" value="C:cytosol"/>
    <property type="evidence" value="ECO:0007669"/>
    <property type="project" value="TreeGrafter"/>
</dbReference>
<dbReference type="Pfam" id="PF03466">
    <property type="entry name" value="LysR_substrate"/>
    <property type="match status" value="1"/>
</dbReference>
<dbReference type="InterPro" id="IPR050950">
    <property type="entry name" value="HTH-type_LysR_regulators"/>
</dbReference>
<reference evidence="6" key="1">
    <citation type="submission" date="2019-03" db="EMBL/GenBank/DDBJ databases">
        <authorList>
            <person name="Danneels B."/>
        </authorList>
    </citation>
    <scope>NUCLEOTIDE SEQUENCE</scope>
</reference>
<dbReference type="InterPro" id="IPR005119">
    <property type="entry name" value="LysR_subst-bd"/>
</dbReference>
<evidence type="ECO:0000256" key="4">
    <source>
        <dbReference type="ARBA" id="ARBA00023163"/>
    </source>
</evidence>
<dbReference type="PANTHER" id="PTHR30419">
    <property type="entry name" value="HTH-TYPE TRANSCRIPTIONAL REGULATOR YBHD"/>
    <property type="match status" value="1"/>
</dbReference>
<dbReference type="PRINTS" id="PR00039">
    <property type="entry name" value="HTHLYSR"/>
</dbReference>
<dbReference type="InterPro" id="IPR000847">
    <property type="entry name" value="LysR_HTH_N"/>
</dbReference>
<dbReference type="InterPro" id="IPR036390">
    <property type="entry name" value="WH_DNA-bd_sf"/>
</dbReference>
<evidence type="ECO:0000313" key="6">
    <source>
        <dbReference type="EMBL" id="VFR19664.1"/>
    </source>
</evidence>
<dbReference type="SUPFAM" id="SSF53850">
    <property type="entry name" value="Periplasmic binding protein-like II"/>
    <property type="match status" value="1"/>
</dbReference>
<dbReference type="Gene3D" id="1.10.10.10">
    <property type="entry name" value="Winged helix-like DNA-binding domain superfamily/Winged helix DNA-binding domain"/>
    <property type="match status" value="1"/>
</dbReference>
<evidence type="ECO:0000256" key="1">
    <source>
        <dbReference type="ARBA" id="ARBA00009437"/>
    </source>
</evidence>
<dbReference type="GO" id="GO:0003677">
    <property type="term" value="F:DNA binding"/>
    <property type="evidence" value="ECO:0007669"/>
    <property type="project" value="UniProtKB-KW"/>
</dbReference>
<dbReference type="SUPFAM" id="SSF46785">
    <property type="entry name" value="Winged helix' DNA-binding domain"/>
    <property type="match status" value="1"/>
</dbReference>
<keyword evidence="3" id="KW-0238">DNA-binding</keyword>
<sequence length="315" mass="35242">MSTTPPPSALHRSLLNRLRYKHLHMLVALGSSQNLHRASLALHMSQPAATRMLHEIEDMFGCQLFERLPRGMRPTALGRQLLRFAEASVTGLDRCAEDLAVRQQGGYGYLAIGSIMGAAPDLVMTAVARIKAMHPQLRIRIMGDTSDQLLRLLDQRQIDLAIGRRNPSADSGPYVFEELGNERLILVVRSGHPLARRRKLSWDEMVQDWPWILQPTTSPARIALDQLLQRLVLPAPADVIECSSVYSMQQLVQLTDAIMLLSESALKDYLRMGIVKALPVKLDLPLAPFGILTRADEAMTDEQARFIQLMKDEVA</sequence>
<dbReference type="AlphaFoldDB" id="A0A484P0R3"/>
<evidence type="ECO:0000256" key="3">
    <source>
        <dbReference type="ARBA" id="ARBA00023125"/>
    </source>
</evidence>
<organism evidence="6">
    <name type="scientific">plant metagenome</name>
    <dbReference type="NCBI Taxonomy" id="1297885"/>
    <lineage>
        <taxon>unclassified sequences</taxon>
        <taxon>metagenomes</taxon>
        <taxon>organismal metagenomes</taxon>
    </lineage>
</organism>
<comment type="similarity">
    <text evidence="1">Belongs to the LysR transcriptional regulatory family.</text>
</comment>
<protein>
    <submittedName>
        <fullName evidence="6">Chromosome initiation inhibitor</fullName>
    </submittedName>
</protein>
<dbReference type="GO" id="GO:0003700">
    <property type="term" value="F:DNA-binding transcription factor activity"/>
    <property type="evidence" value="ECO:0007669"/>
    <property type="project" value="InterPro"/>
</dbReference>